<accession>A0A0A8YN59</accession>
<organism evidence="3">
    <name type="scientific">Arundo donax</name>
    <name type="common">Giant reed</name>
    <name type="synonym">Donax arundinaceus</name>
    <dbReference type="NCBI Taxonomy" id="35708"/>
    <lineage>
        <taxon>Eukaryota</taxon>
        <taxon>Viridiplantae</taxon>
        <taxon>Streptophyta</taxon>
        <taxon>Embryophyta</taxon>
        <taxon>Tracheophyta</taxon>
        <taxon>Spermatophyta</taxon>
        <taxon>Magnoliopsida</taxon>
        <taxon>Liliopsida</taxon>
        <taxon>Poales</taxon>
        <taxon>Poaceae</taxon>
        <taxon>PACMAD clade</taxon>
        <taxon>Arundinoideae</taxon>
        <taxon>Arundineae</taxon>
        <taxon>Arundo</taxon>
    </lineage>
</organism>
<proteinExistence type="predicted"/>
<dbReference type="PANTHER" id="PTHR45224:SF15">
    <property type="entry name" value="OS10G0563100 PROTEIN"/>
    <property type="match status" value="1"/>
</dbReference>
<evidence type="ECO:0000313" key="3">
    <source>
        <dbReference type="EMBL" id="JAD26570.1"/>
    </source>
</evidence>
<dbReference type="InterPro" id="IPR029466">
    <property type="entry name" value="NAM-associated_C"/>
</dbReference>
<feature type="domain" description="No apical meristem-associated C-terminal" evidence="2">
    <location>
        <begin position="147"/>
        <end position="249"/>
    </location>
</feature>
<dbReference type="AlphaFoldDB" id="A0A0A8YN59"/>
<evidence type="ECO:0000256" key="1">
    <source>
        <dbReference type="SAM" id="MobiDB-lite"/>
    </source>
</evidence>
<name>A0A0A8YN59_ARUDO</name>
<evidence type="ECO:0000259" key="2">
    <source>
        <dbReference type="Pfam" id="PF14303"/>
    </source>
</evidence>
<dbReference type="PANTHER" id="PTHR45224">
    <property type="entry name" value="OS01G0527900 PROTEIN-RELATED"/>
    <property type="match status" value="1"/>
</dbReference>
<feature type="region of interest" description="Disordered" evidence="1">
    <location>
        <begin position="173"/>
        <end position="202"/>
    </location>
</feature>
<reference evidence="3" key="2">
    <citation type="journal article" date="2015" name="Data Brief">
        <title>Shoot transcriptome of the giant reed, Arundo donax.</title>
        <authorList>
            <person name="Barrero R.A."/>
            <person name="Guerrero F.D."/>
            <person name="Moolhuijzen P."/>
            <person name="Goolsby J.A."/>
            <person name="Tidwell J."/>
            <person name="Bellgard S.E."/>
            <person name="Bellgard M.I."/>
        </authorList>
    </citation>
    <scope>NUCLEOTIDE SEQUENCE</scope>
    <source>
        <tissue evidence="3">Shoot tissue taken approximately 20 cm above the soil surface</tissue>
    </source>
</reference>
<reference evidence="3" key="1">
    <citation type="submission" date="2014-09" db="EMBL/GenBank/DDBJ databases">
        <authorList>
            <person name="Magalhaes I.L.F."/>
            <person name="Oliveira U."/>
            <person name="Santos F.R."/>
            <person name="Vidigal T.H.D.A."/>
            <person name="Brescovit A.D."/>
            <person name="Santos A.J."/>
        </authorList>
    </citation>
    <scope>NUCLEOTIDE SEQUENCE</scope>
    <source>
        <tissue evidence="3">Shoot tissue taken approximately 20 cm above the soil surface</tissue>
    </source>
</reference>
<dbReference type="Pfam" id="PF14303">
    <property type="entry name" value="NAM-associated"/>
    <property type="match status" value="1"/>
</dbReference>
<sequence length="257" mass="29440">MSAPFSDSSSQHVASGLKDKPFANIDDADEVRMANRLVFTPEEDVRLASKIMASAWLYNSNDPINGNGKKNDSYWADVLAMYNSTIPTSRKREVKHLKDHWQKIKRWVGFFCGSWKKASSIYASGQSDDQLRDKAMQFYLDDYKEGPFTVMHCWKVLCDEPKWHAVLDDHEKPNKRKLDDEGMAVPDATGEKKRPIGTKEANRKDNVKSDYTCLNEDMKKYADIQAVAKKRHEEFLETQQRVSNAKVETTRLLAGII</sequence>
<protein>
    <recommendedName>
        <fullName evidence="2">No apical meristem-associated C-terminal domain-containing protein</fullName>
    </recommendedName>
</protein>
<dbReference type="EMBL" id="GBRH01271325">
    <property type="protein sequence ID" value="JAD26570.1"/>
    <property type="molecule type" value="Transcribed_RNA"/>
</dbReference>